<reference evidence="2" key="1">
    <citation type="submission" date="2021-03" db="EMBL/GenBank/DDBJ databases">
        <title>Assistant Professor.</title>
        <authorList>
            <person name="Huq M.A."/>
        </authorList>
    </citation>
    <scope>NUCLEOTIDE SEQUENCE [LARGE SCALE GENOMIC DNA]</scope>
    <source>
        <strain evidence="2">MAH-28</strain>
    </source>
</reference>
<evidence type="ECO:0000313" key="1">
    <source>
        <dbReference type="EMBL" id="MBO9151282.1"/>
    </source>
</evidence>
<organism evidence="1 2">
    <name type="scientific">Chitinophaga chungangae</name>
    <dbReference type="NCBI Taxonomy" id="2821488"/>
    <lineage>
        <taxon>Bacteria</taxon>
        <taxon>Pseudomonadati</taxon>
        <taxon>Bacteroidota</taxon>
        <taxon>Chitinophagia</taxon>
        <taxon>Chitinophagales</taxon>
        <taxon>Chitinophagaceae</taxon>
        <taxon>Chitinophaga</taxon>
    </lineage>
</organism>
<sequence>MKAQKTYPLRKVYPVFLLLLCCACNNRSSPAKTDSFVVADTIHPAAHNAERPGSSTIRTTLDTGLLLRTWVAHPGPEAPHADFQISKEHFFIVDFDGDGAMPYKLEDRKLTIYYPEYIAECEILLLNKDSLKIMWSDYPEGPVVYTIWKH</sequence>
<protein>
    <recommendedName>
        <fullName evidence="3">Lipocalin-like domain-containing protein</fullName>
    </recommendedName>
</protein>
<dbReference type="EMBL" id="JAGHKP010000001">
    <property type="protein sequence ID" value="MBO9151282.1"/>
    <property type="molecule type" value="Genomic_DNA"/>
</dbReference>
<proteinExistence type="predicted"/>
<evidence type="ECO:0000313" key="2">
    <source>
        <dbReference type="Proteomes" id="UP000679126"/>
    </source>
</evidence>
<comment type="caution">
    <text evidence="1">The sequence shown here is derived from an EMBL/GenBank/DDBJ whole genome shotgun (WGS) entry which is preliminary data.</text>
</comment>
<evidence type="ECO:0008006" key="3">
    <source>
        <dbReference type="Google" id="ProtNLM"/>
    </source>
</evidence>
<accession>A0ABS3Y9C0</accession>
<name>A0ABS3Y9C0_9BACT</name>
<gene>
    <name evidence="1" type="ORF">J7I43_03625</name>
</gene>
<dbReference type="Proteomes" id="UP000679126">
    <property type="component" value="Unassembled WGS sequence"/>
</dbReference>
<keyword evidence="2" id="KW-1185">Reference proteome</keyword>